<feature type="compositionally biased region" description="Low complexity" evidence="1">
    <location>
        <begin position="138"/>
        <end position="175"/>
    </location>
</feature>
<proteinExistence type="predicted"/>
<dbReference type="EMBL" id="BSXT01003638">
    <property type="protein sequence ID" value="GMF54968.1"/>
    <property type="molecule type" value="Genomic_DNA"/>
</dbReference>
<comment type="caution">
    <text evidence="2">The sequence shown here is derived from an EMBL/GenBank/DDBJ whole genome shotgun (WGS) entry which is preliminary data.</text>
</comment>
<dbReference type="Proteomes" id="UP001165121">
    <property type="component" value="Unassembled WGS sequence"/>
</dbReference>
<dbReference type="AlphaFoldDB" id="A0A9W7D6Z0"/>
<gene>
    <name evidence="2" type="ORF">Pfra01_002302300</name>
</gene>
<name>A0A9W7D6Z0_9STRA</name>
<organism evidence="2 3">
    <name type="scientific">Phytophthora fragariaefolia</name>
    <dbReference type="NCBI Taxonomy" id="1490495"/>
    <lineage>
        <taxon>Eukaryota</taxon>
        <taxon>Sar</taxon>
        <taxon>Stramenopiles</taxon>
        <taxon>Oomycota</taxon>
        <taxon>Peronosporomycetes</taxon>
        <taxon>Peronosporales</taxon>
        <taxon>Peronosporaceae</taxon>
        <taxon>Phytophthora</taxon>
    </lineage>
</organism>
<feature type="compositionally biased region" description="Basic residues" evidence="1">
    <location>
        <begin position="24"/>
        <end position="33"/>
    </location>
</feature>
<evidence type="ECO:0000256" key="1">
    <source>
        <dbReference type="SAM" id="MobiDB-lite"/>
    </source>
</evidence>
<keyword evidence="3" id="KW-1185">Reference proteome</keyword>
<feature type="region of interest" description="Disordered" evidence="1">
    <location>
        <begin position="1"/>
        <end position="71"/>
    </location>
</feature>
<sequence>MPLQPPPVWSAPSASPATPSARSARVRSPRRTRAPPPAPVAPASPPAASAAHPSPAPRTPRRPPPSLKPVDLIVPFARRLLPARGLVDSTKGGKHSGPVRDGAPRRPRGRAAGVAADVAAGVAAGAGAGVDRDGDGARGAAAAGSGAGDQTAGHAAGDAPQAAAAGRVCGALRQAGGRGGRRRGRQVPQGQAQEPHGPAARRDRALPAGQQRRRPAQARGHEGCGHPLRGASRHDPAALEAAHGLQHDGGARRERRQSHQGTLGTQAQGARRGDQDSRRCDPGGAQDDGERALHSAGGEQQCRSATY</sequence>
<accession>A0A9W7D6Z0</accession>
<feature type="compositionally biased region" description="Pro residues" evidence="1">
    <location>
        <begin position="54"/>
        <end position="67"/>
    </location>
</feature>
<feature type="region of interest" description="Disordered" evidence="1">
    <location>
        <begin position="126"/>
        <end position="307"/>
    </location>
</feature>
<feature type="compositionally biased region" description="Pro residues" evidence="1">
    <location>
        <begin position="34"/>
        <end position="45"/>
    </location>
</feature>
<feature type="compositionally biased region" description="Basic and acidic residues" evidence="1">
    <location>
        <begin position="271"/>
        <end position="281"/>
    </location>
</feature>
<feature type="region of interest" description="Disordered" evidence="1">
    <location>
        <begin position="84"/>
        <end position="113"/>
    </location>
</feature>
<reference evidence="2" key="1">
    <citation type="submission" date="2023-04" db="EMBL/GenBank/DDBJ databases">
        <title>Phytophthora fragariaefolia NBRC 109709.</title>
        <authorList>
            <person name="Ichikawa N."/>
            <person name="Sato H."/>
            <person name="Tonouchi N."/>
        </authorList>
    </citation>
    <scope>NUCLEOTIDE SEQUENCE</scope>
    <source>
        <strain evidence="2">NBRC 109709</strain>
    </source>
</reference>
<feature type="compositionally biased region" description="Low complexity" evidence="1">
    <location>
        <begin position="10"/>
        <end position="23"/>
    </location>
</feature>
<feature type="compositionally biased region" description="Polar residues" evidence="1">
    <location>
        <begin position="259"/>
        <end position="268"/>
    </location>
</feature>
<protein>
    <submittedName>
        <fullName evidence="2">Unnamed protein product</fullName>
    </submittedName>
</protein>
<evidence type="ECO:0000313" key="2">
    <source>
        <dbReference type="EMBL" id="GMF54968.1"/>
    </source>
</evidence>
<evidence type="ECO:0000313" key="3">
    <source>
        <dbReference type="Proteomes" id="UP001165121"/>
    </source>
</evidence>